<dbReference type="InterPro" id="IPR029439">
    <property type="entry name" value="Wzt_C"/>
</dbReference>
<dbReference type="Pfam" id="PF00005">
    <property type="entry name" value="ABC_tran"/>
    <property type="match status" value="1"/>
</dbReference>
<dbReference type="Pfam" id="PF14524">
    <property type="entry name" value="Wzt_C"/>
    <property type="match status" value="1"/>
</dbReference>
<dbReference type="PROSITE" id="PS00211">
    <property type="entry name" value="ABC_TRANSPORTER_1"/>
    <property type="match status" value="1"/>
</dbReference>
<dbReference type="PANTHER" id="PTHR46743:SF2">
    <property type="entry name" value="TEICHOIC ACIDS EXPORT ATP-BINDING PROTEIN TAGH"/>
    <property type="match status" value="1"/>
</dbReference>
<dbReference type="GO" id="GO:0016887">
    <property type="term" value="F:ATP hydrolysis activity"/>
    <property type="evidence" value="ECO:0007669"/>
    <property type="project" value="InterPro"/>
</dbReference>
<evidence type="ECO:0000313" key="6">
    <source>
        <dbReference type="EMBL" id="MBE9023406.1"/>
    </source>
</evidence>
<dbReference type="Gene3D" id="3.40.50.300">
    <property type="entry name" value="P-loop containing nucleotide triphosphate hydrolases"/>
    <property type="match status" value="1"/>
</dbReference>
<dbReference type="InterPro" id="IPR003439">
    <property type="entry name" value="ABC_transporter-like_ATP-bd"/>
</dbReference>
<evidence type="ECO:0000256" key="4">
    <source>
        <dbReference type="ARBA" id="ARBA00022840"/>
    </source>
</evidence>
<accession>A0A8J6ZR66</accession>
<protein>
    <submittedName>
        <fullName evidence="6">ABC transporter ATP-binding protein</fullName>
    </submittedName>
</protein>
<gene>
    <name evidence="6" type="ORF">IQ276_13500</name>
</gene>
<keyword evidence="3" id="KW-0547">Nucleotide-binding</keyword>
<name>A0A8J6ZR66_DESMC</name>
<dbReference type="CDD" id="cd03220">
    <property type="entry name" value="ABC_KpsT_Wzt"/>
    <property type="match status" value="1"/>
</dbReference>
<comment type="caution">
    <text evidence="6">The sequence shown here is derived from an EMBL/GenBank/DDBJ whole genome shotgun (WGS) entry which is preliminary data.</text>
</comment>
<dbReference type="SMART" id="SM00382">
    <property type="entry name" value="AAA"/>
    <property type="match status" value="1"/>
</dbReference>
<dbReference type="AlphaFoldDB" id="A0A8J6ZR66"/>
<dbReference type="PANTHER" id="PTHR46743">
    <property type="entry name" value="TEICHOIC ACIDS EXPORT ATP-BINDING PROTEIN TAGH"/>
    <property type="match status" value="1"/>
</dbReference>
<dbReference type="InterPro" id="IPR017871">
    <property type="entry name" value="ABC_transporter-like_CS"/>
</dbReference>
<keyword evidence="7" id="KW-1185">Reference proteome</keyword>
<dbReference type="InterPro" id="IPR015860">
    <property type="entry name" value="ABC_transpr_TagH-like"/>
</dbReference>
<evidence type="ECO:0000256" key="1">
    <source>
        <dbReference type="ARBA" id="ARBA00005417"/>
    </source>
</evidence>
<dbReference type="GO" id="GO:0005524">
    <property type="term" value="F:ATP binding"/>
    <property type="evidence" value="ECO:0007669"/>
    <property type="project" value="UniProtKB-KW"/>
</dbReference>
<organism evidence="6 7">
    <name type="scientific">Desmonostoc muscorum LEGE 12446</name>
    <dbReference type="NCBI Taxonomy" id="1828758"/>
    <lineage>
        <taxon>Bacteria</taxon>
        <taxon>Bacillati</taxon>
        <taxon>Cyanobacteriota</taxon>
        <taxon>Cyanophyceae</taxon>
        <taxon>Nostocales</taxon>
        <taxon>Nostocaceae</taxon>
        <taxon>Desmonostoc</taxon>
    </lineage>
</organism>
<dbReference type="EMBL" id="JADEXS010000156">
    <property type="protein sequence ID" value="MBE9023406.1"/>
    <property type="molecule type" value="Genomic_DNA"/>
</dbReference>
<proteinExistence type="inferred from homology"/>
<dbReference type="Gene3D" id="2.70.50.60">
    <property type="entry name" value="abc- transporter (atp binding component) like domain"/>
    <property type="match status" value="1"/>
</dbReference>
<dbReference type="InterPro" id="IPR027417">
    <property type="entry name" value="P-loop_NTPase"/>
</dbReference>
<dbReference type="InterPro" id="IPR050683">
    <property type="entry name" value="Bact_Polysacc_Export_ATP-bd"/>
</dbReference>
<dbReference type="RefSeq" id="WP_193917001.1">
    <property type="nucleotide sequence ID" value="NZ_JADEXS020000001.1"/>
</dbReference>
<evidence type="ECO:0000256" key="3">
    <source>
        <dbReference type="ARBA" id="ARBA00022741"/>
    </source>
</evidence>
<evidence type="ECO:0000313" key="7">
    <source>
        <dbReference type="Proteomes" id="UP000622533"/>
    </source>
</evidence>
<feature type="domain" description="ABC transporter" evidence="5">
    <location>
        <begin position="20"/>
        <end position="247"/>
    </location>
</feature>
<dbReference type="InterPro" id="IPR003593">
    <property type="entry name" value="AAA+_ATPase"/>
</dbReference>
<keyword evidence="2" id="KW-0813">Transport</keyword>
<evidence type="ECO:0000259" key="5">
    <source>
        <dbReference type="PROSITE" id="PS50893"/>
    </source>
</evidence>
<dbReference type="Proteomes" id="UP000622533">
    <property type="component" value="Unassembled WGS sequence"/>
</dbReference>
<keyword evidence="4 6" id="KW-0067">ATP-binding</keyword>
<dbReference type="GO" id="GO:0140359">
    <property type="term" value="F:ABC-type transporter activity"/>
    <property type="evidence" value="ECO:0007669"/>
    <property type="project" value="InterPro"/>
</dbReference>
<dbReference type="PROSITE" id="PS50893">
    <property type="entry name" value="ABC_TRANSPORTER_2"/>
    <property type="match status" value="1"/>
</dbReference>
<comment type="similarity">
    <text evidence="1">Belongs to the ABC transporter superfamily.</text>
</comment>
<evidence type="ECO:0000256" key="2">
    <source>
        <dbReference type="ARBA" id="ARBA00022448"/>
    </source>
</evidence>
<sequence length="448" mass="50633">MGEKIVISLKNVSKCYKRYVRPVDRLKEVFLPHKSRYDEFWALQNINLEVFKGETIAIVGSNGSGKSTLLQIIAGTLTPTTGEVQVQGRISALLELGSGFNPEFTGRQNVFFNGRLLGLSQKEIEEKFDEIAAFADIGDFIDQPVNTYSSGMFVRLAFSVAVNVVPEILIVDEALSVGDMFFQAKCMIKLKQMLDNGLTLFFVSHDTNSVKSICERAVYLNKGNIEIIGDSGLVIDTYIKAQFAKMKLLTNNNLQDSKAIATPVVEIPEIAFLETGNHVFLQEAKEFEERVKIFRQGSGKARIINVAVLDELERPTTEIKFDDYINVKIYYEVFEILPEIVIAFYIKDKNQVEVIGNNNAYENQPIKDAIPGEQYYIEFKFHNKLRAGNYSITTLIADSLKTTAYFDWVEYSYVFKSADLTNKTIWSQVYQPMHVSVSKLDHTSTVSI</sequence>
<dbReference type="SUPFAM" id="SSF52540">
    <property type="entry name" value="P-loop containing nucleoside triphosphate hydrolases"/>
    <property type="match status" value="1"/>
</dbReference>
<reference evidence="6" key="1">
    <citation type="submission" date="2020-10" db="EMBL/GenBank/DDBJ databases">
        <authorList>
            <person name="Castelo-Branco R."/>
            <person name="Eusebio N."/>
            <person name="Adriana R."/>
            <person name="Vieira A."/>
            <person name="Brugerolle De Fraissinette N."/>
            <person name="Rezende De Castro R."/>
            <person name="Schneider M.P."/>
            <person name="Vasconcelos V."/>
            <person name="Leao P.N."/>
        </authorList>
    </citation>
    <scope>NUCLEOTIDE SEQUENCE</scope>
    <source>
        <strain evidence="6">LEGE 12446</strain>
    </source>
</reference>
<dbReference type="GO" id="GO:0016020">
    <property type="term" value="C:membrane"/>
    <property type="evidence" value="ECO:0007669"/>
    <property type="project" value="InterPro"/>
</dbReference>
<dbReference type="CDD" id="cd10147">
    <property type="entry name" value="Wzt_C-like"/>
    <property type="match status" value="1"/>
</dbReference>